<dbReference type="RefSeq" id="WP_197015388.1">
    <property type="nucleotide sequence ID" value="NZ_BAABES010000015.1"/>
</dbReference>
<protein>
    <submittedName>
        <fullName evidence="3">Uncharacterized protein</fullName>
    </submittedName>
</protein>
<dbReference type="Proteomes" id="UP000614047">
    <property type="component" value="Unassembled WGS sequence"/>
</dbReference>
<feature type="compositionally biased region" description="Basic and acidic residues" evidence="1">
    <location>
        <begin position="42"/>
        <end position="51"/>
    </location>
</feature>
<evidence type="ECO:0000256" key="1">
    <source>
        <dbReference type="SAM" id="MobiDB-lite"/>
    </source>
</evidence>
<feature type="region of interest" description="Disordered" evidence="1">
    <location>
        <begin position="42"/>
        <end position="77"/>
    </location>
</feature>
<keyword evidence="2" id="KW-0812">Transmembrane</keyword>
<proteinExistence type="predicted"/>
<feature type="transmembrane region" description="Helical" evidence="2">
    <location>
        <begin position="12"/>
        <end position="36"/>
    </location>
</feature>
<dbReference type="AlphaFoldDB" id="A0A931DSV2"/>
<evidence type="ECO:0000256" key="2">
    <source>
        <dbReference type="SAM" id="Phobius"/>
    </source>
</evidence>
<feature type="compositionally biased region" description="Basic and acidic residues" evidence="1">
    <location>
        <begin position="60"/>
        <end position="77"/>
    </location>
</feature>
<reference evidence="3" key="1">
    <citation type="submission" date="2020-11" db="EMBL/GenBank/DDBJ databases">
        <title>Sequencing the genomes of 1000 actinobacteria strains.</title>
        <authorList>
            <person name="Klenk H.-P."/>
        </authorList>
    </citation>
    <scope>NUCLEOTIDE SEQUENCE</scope>
    <source>
        <strain evidence="3">DSM 43175</strain>
    </source>
</reference>
<dbReference type="EMBL" id="JADOUA010000001">
    <property type="protein sequence ID" value="MBG6093312.1"/>
    <property type="molecule type" value="Genomic_DNA"/>
</dbReference>
<evidence type="ECO:0000313" key="4">
    <source>
        <dbReference type="Proteomes" id="UP000614047"/>
    </source>
</evidence>
<keyword evidence="2" id="KW-1133">Transmembrane helix</keyword>
<keyword evidence="2" id="KW-0472">Membrane</keyword>
<keyword evidence="4" id="KW-1185">Reference proteome</keyword>
<sequence>MLADASPVGDNLLLIIGPLIVFIALAAWLCLTAYAARQRTRADKLRGESPHRGPVQGGVIDRDSAQWSAREKEPHGD</sequence>
<evidence type="ECO:0000313" key="3">
    <source>
        <dbReference type="EMBL" id="MBG6093312.1"/>
    </source>
</evidence>
<accession>A0A931DSV2</accession>
<organism evidence="3 4">
    <name type="scientific">Actinomadura viridis</name>
    <dbReference type="NCBI Taxonomy" id="58110"/>
    <lineage>
        <taxon>Bacteria</taxon>
        <taxon>Bacillati</taxon>
        <taxon>Actinomycetota</taxon>
        <taxon>Actinomycetes</taxon>
        <taxon>Streptosporangiales</taxon>
        <taxon>Thermomonosporaceae</taxon>
        <taxon>Actinomadura</taxon>
    </lineage>
</organism>
<name>A0A931DSV2_9ACTN</name>
<comment type="caution">
    <text evidence="3">The sequence shown here is derived from an EMBL/GenBank/DDBJ whole genome shotgun (WGS) entry which is preliminary data.</text>
</comment>
<gene>
    <name evidence="3" type="ORF">IW256_007425</name>
</gene>